<dbReference type="PANTHER" id="PTHR42798:SF6">
    <property type="entry name" value="CELL DIVISION ATP-BINDING PROTEIN FTSE"/>
    <property type="match status" value="1"/>
</dbReference>
<dbReference type="SMART" id="SM00382">
    <property type="entry name" value="AAA"/>
    <property type="match status" value="1"/>
</dbReference>
<evidence type="ECO:0000256" key="3">
    <source>
        <dbReference type="ARBA" id="ARBA00022741"/>
    </source>
</evidence>
<dbReference type="GO" id="GO:0098796">
    <property type="term" value="C:membrane protein complex"/>
    <property type="evidence" value="ECO:0007669"/>
    <property type="project" value="UniProtKB-ARBA"/>
</dbReference>
<dbReference type="InterPro" id="IPR027417">
    <property type="entry name" value="P-loop_NTPase"/>
</dbReference>
<dbReference type="EMBL" id="QPJT01000023">
    <property type="protein sequence ID" value="RCX12222.1"/>
    <property type="molecule type" value="Genomic_DNA"/>
</dbReference>
<dbReference type="PANTHER" id="PTHR42798">
    <property type="entry name" value="LIPOPROTEIN-RELEASING SYSTEM ATP-BINDING PROTEIN LOLD"/>
    <property type="match status" value="1"/>
</dbReference>
<dbReference type="PROSITE" id="PS00211">
    <property type="entry name" value="ABC_TRANSPORTER_1"/>
    <property type="match status" value="1"/>
</dbReference>
<reference evidence="6 7" key="1">
    <citation type="submission" date="2018-07" db="EMBL/GenBank/DDBJ databases">
        <title>Genomic Encyclopedia of Type Strains, Phase IV (KMG-IV): sequencing the most valuable type-strain genomes for metagenomic binning, comparative biology and taxonomic classification.</title>
        <authorList>
            <person name="Goeker M."/>
        </authorList>
    </citation>
    <scope>NUCLEOTIDE SEQUENCE [LARGE SCALE GENOMIC DNA]</scope>
    <source>
        <strain evidence="6 7">DSM 27016</strain>
    </source>
</reference>
<evidence type="ECO:0000313" key="7">
    <source>
        <dbReference type="Proteomes" id="UP000253034"/>
    </source>
</evidence>
<dbReference type="Pfam" id="PF00005">
    <property type="entry name" value="ABC_tran"/>
    <property type="match status" value="1"/>
</dbReference>
<dbReference type="AlphaFoldDB" id="A0A369AS97"/>
<dbReference type="SUPFAM" id="SSF52540">
    <property type="entry name" value="P-loop containing nucleoside triphosphate hydrolases"/>
    <property type="match status" value="1"/>
</dbReference>
<dbReference type="CDD" id="cd03255">
    <property type="entry name" value="ABC_MJ0796_LolCDE_FtsE"/>
    <property type="match status" value="1"/>
</dbReference>
<keyword evidence="4 6" id="KW-0067">ATP-binding</keyword>
<evidence type="ECO:0000259" key="5">
    <source>
        <dbReference type="PROSITE" id="PS50893"/>
    </source>
</evidence>
<accession>A0A369AS97</accession>
<sequence>MIIRMENLSKTYRNGSIQVQALKGANVSIEKNEFVAVMGPSGSGKSTLMNILGCLDRATEGEYELEGVNISGLDDSEMARIRNLKIGFVFQSFNLLPRITALQNVELPMIYAGIGAKERKKRAMNALDRVGLLERMHHKPNEMSGGQKQRVAIARSLVNSPAIILADEPTGNLDSASSEDIMEVFQELNREGVTIVLVTHEPDIAEHTKRVIRFKDGCIVSDEQVQNPVDARDLISLRKAEGMGD</sequence>
<evidence type="ECO:0000256" key="4">
    <source>
        <dbReference type="ARBA" id="ARBA00022840"/>
    </source>
</evidence>
<dbReference type="OrthoDB" id="9802264at2"/>
<name>A0A369AS97_9FIRM</name>
<evidence type="ECO:0000313" key="6">
    <source>
        <dbReference type="EMBL" id="RCX12222.1"/>
    </source>
</evidence>
<proteinExistence type="inferred from homology"/>
<evidence type="ECO:0000256" key="2">
    <source>
        <dbReference type="ARBA" id="ARBA00022448"/>
    </source>
</evidence>
<dbReference type="GO" id="GO:0022857">
    <property type="term" value="F:transmembrane transporter activity"/>
    <property type="evidence" value="ECO:0007669"/>
    <property type="project" value="UniProtKB-ARBA"/>
</dbReference>
<feature type="domain" description="ABC transporter" evidence="5">
    <location>
        <begin position="3"/>
        <end position="241"/>
    </location>
</feature>
<keyword evidence="3" id="KW-0547">Nucleotide-binding</keyword>
<dbReference type="PROSITE" id="PS50893">
    <property type="entry name" value="ABC_TRANSPORTER_2"/>
    <property type="match status" value="1"/>
</dbReference>
<dbReference type="GO" id="GO:0005524">
    <property type="term" value="F:ATP binding"/>
    <property type="evidence" value="ECO:0007669"/>
    <property type="project" value="UniProtKB-KW"/>
</dbReference>
<evidence type="ECO:0000256" key="1">
    <source>
        <dbReference type="ARBA" id="ARBA00005417"/>
    </source>
</evidence>
<dbReference type="InterPro" id="IPR017871">
    <property type="entry name" value="ABC_transporter-like_CS"/>
</dbReference>
<dbReference type="GO" id="GO:0016887">
    <property type="term" value="F:ATP hydrolysis activity"/>
    <property type="evidence" value="ECO:0007669"/>
    <property type="project" value="InterPro"/>
</dbReference>
<organism evidence="6 7">
    <name type="scientific">Anaerobacterium chartisolvens</name>
    <dbReference type="NCBI Taxonomy" id="1297424"/>
    <lineage>
        <taxon>Bacteria</taxon>
        <taxon>Bacillati</taxon>
        <taxon>Bacillota</taxon>
        <taxon>Clostridia</taxon>
        <taxon>Eubacteriales</taxon>
        <taxon>Oscillospiraceae</taxon>
        <taxon>Anaerobacterium</taxon>
    </lineage>
</organism>
<dbReference type="Gene3D" id="3.40.50.300">
    <property type="entry name" value="P-loop containing nucleotide triphosphate hydrolases"/>
    <property type="match status" value="1"/>
</dbReference>
<comment type="caution">
    <text evidence="6">The sequence shown here is derived from an EMBL/GenBank/DDBJ whole genome shotgun (WGS) entry which is preliminary data.</text>
</comment>
<dbReference type="RefSeq" id="WP_114299040.1">
    <property type="nucleotide sequence ID" value="NZ_QPJT01000023.1"/>
</dbReference>
<protein>
    <submittedName>
        <fullName evidence="6">Putative ABC transport system ATP-binding protein</fullName>
    </submittedName>
</protein>
<keyword evidence="7" id="KW-1185">Reference proteome</keyword>
<gene>
    <name evidence="6" type="ORF">DFR58_12332</name>
</gene>
<dbReference type="InterPro" id="IPR017911">
    <property type="entry name" value="MacB-like_ATP-bd"/>
</dbReference>
<dbReference type="Proteomes" id="UP000253034">
    <property type="component" value="Unassembled WGS sequence"/>
</dbReference>
<comment type="similarity">
    <text evidence="1">Belongs to the ABC transporter superfamily.</text>
</comment>
<dbReference type="FunFam" id="3.40.50.300:FF:000032">
    <property type="entry name" value="Export ABC transporter ATP-binding protein"/>
    <property type="match status" value="1"/>
</dbReference>
<dbReference type="InterPro" id="IPR003439">
    <property type="entry name" value="ABC_transporter-like_ATP-bd"/>
</dbReference>
<keyword evidence="2" id="KW-0813">Transport</keyword>
<dbReference type="InterPro" id="IPR003593">
    <property type="entry name" value="AAA+_ATPase"/>
</dbReference>